<feature type="region of interest" description="Disordered" evidence="13">
    <location>
        <begin position="1"/>
        <end position="20"/>
    </location>
</feature>
<evidence type="ECO:0000256" key="7">
    <source>
        <dbReference type="ARBA" id="ARBA00023315"/>
    </source>
</evidence>
<dbReference type="AlphaFoldDB" id="A0A6H0Y0U9"/>
<evidence type="ECO:0000256" key="12">
    <source>
        <dbReference type="PIRSR" id="PIRSR038084-3"/>
    </source>
</evidence>
<keyword evidence="9" id="KW-0963">Cytoplasm</keyword>
<keyword evidence="16" id="KW-1185">Reference proteome</keyword>
<evidence type="ECO:0000256" key="8">
    <source>
        <dbReference type="ARBA" id="ARBA00048017"/>
    </source>
</evidence>
<dbReference type="GO" id="GO:0000781">
    <property type="term" value="C:chromosome, telomeric region"/>
    <property type="evidence" value="ECO:0007669"/>
    <property type="project" value="GOC"/>
</dbReference>
<evidence type="ECO:0000256" key="13">
    <source>
        <dbReference type="SAM" id="MobiDB-lite"/>
    </source>
</evidence>
<evidence type="ECO:0000256" key="3">
    <source>
        <dbReference type="ARBA" id="ARBA00013184"/>
    </source>
</evidence>
<dbReference type="SUPFAM" id="SSF55729">
    <property type="entry name" value="Acyl-CoA N-acyltransferases (Nat)"/>
    <property type="match status" value="1"/>
</dbReference>
<reference evidence="15 16" key="1">
    <citation type="journal article" date="2016" name="Sci. Rep.">
        <title>Peltaster fructicola genome reveals evolution from an invasive phytopathogen to an ectophytic parasite.</title>
        <authorList>
            <person name="Xu C."/>
            <person name="Chen H."/>
            <person name="Gleason M.L."/>
            <person name="Xu J.R."/>
            <person name="Liu H."/>
            <person name="Zhang R."/>
            <person name="Sun G."/>
        </authorList>
    </citation>
    <scope>NUCLEOTIDE SEQUENCE [LARGE SCALE GENOMIC DNA]</scope>
    <source>
        <strain evidence="15 16">LNHT1506</strain>
    </source>
</reference>
<dbReference type="EMBL" id="CP051142">
    <property type="protein sequence ID" value="QIX00280.1"/>
    <property type="molecule type" value="Genomic_DNA"/>
</dbReference>
<dbReference type="PANTHER" id="PTHR12046">
    <property type="entry name" value="HISTONE ACETYLTRANSFERASE TYPE B CATALYTIC SUBUNIT"/>
    <property type="match status" value="1"/>
</dbReference>
<sequence>MSDDEPQDGGQASDLPEGWSSNANERFLITLARADGEPHASFQPEFTYPIFGEQEAIFGYKGLLIELNFAAHSLEPRLHISYDAIYRAQGDIKPTDIKAAITDFLPEEAFLDTQISYTDAASFIPPGERVRAYRRDGKQYEVRCASLADADAKRLLERMQILIPLFIEGGTMLQLEQDWTTKRWKLFTLWLVDAAEQGSSLYSLVGYGTSYRVFAALKIASKSAVYSGAEAEPDFLSPERSADDISSPLELPSRERLSQFLILPEFQGSGHGQELYRAIYKHLTTPNNIREFTVEDPNESFDDLRDFCDITYLRSQNPEFAGLEINTDMPAGSLGSDKTVPTDLIVSKELRDKIQTSEKMDKRQFDRLVEMHTLSKIPALHRSRNRITRREKTSNKHDKQYYFWRLYVKQRLLIFNRDALMQLEPQERVEKLEAAVDSNQEYIVNMIEKVTKKEARGISIDGDELAPTNGARSAKAAAKKRKVLDDDDDDEEDGQLATPTASKKPKVS</sequence>
<name>A0A6H0Y0U9_9PEZI</name>
<dbReference type="EC" id="2.3.1.48" evidence="3 9"/>
<dbReference type="GO" id="GO:0004402">
    <property type="term" value="F:histone acetyltransferase activity"/>
    <property type="evidence" value="ECO:0007669"/>
    <property type="project" value="UniProtKB-UniRule"/>
</dbReference>
<dbReference type="GO" id="GO:0042393">
    <property type="term" value="F:histone binding"/>
    <property type="evidence" value="ECO:0007669"/>
    <property type="project" value="InterPro"/>
</dbReference>
<dbReference type="Proteomes" id="UP000503462">
    <property type="component" value="Chromosome 4"/>
</dbReference>
<accession>A0A6H0Y0U9</accession>
<evidence type="ECO:0000256" key="5">
    <source>
        <dbReference type="ARBA" id="ARBA00022679"/>
    </source>
</evidence>
<evidence type="ECO:0000313" key="16">
    <source>
        <dbReference type="Proteomes" id="UP000503462"/>
    </source>
</evidence>
<dbReference type="InterPro" id="IPR017380">
    <property type="entry name" value="Hist_AcTrfase_B-typ_cat-su"/>
</dbReference>
<dbReference type="InterPro" id="IPR037113">
    <property type="entry name" value="Hat1_N_sf"/>
</dbReference>
<dbReference type="OrthoDB" id="10253098at2759"/>
<feature type="region of interest" description="Interaction with histone H4 N-terminus" evidence="11">
    <location>
        <begin position="53"/>
        <end position="55"/>
    </location>
</feature>
<feature type="domain" description="Histone acetyl transferase HAT1 N-terminal" evidence="14">
    <location>
        <begin position="19"/>
        <end position="168"/>
    </location>
</feature>
<dbReference type="InterPro" id="IPR016181">
    <property type="entry name" value="Acyl_CoA_acyltransferase"/>
</dbReference>
<feature type="binding site" evidence="11">
    <location>
        <begin position="260"/>
        <end position="262"/>
    </location>
    <ligand>
        <name>acetyl-CoA</name>
        <dbReference type="ChEBI" id="CHEBI:57288"/>
    </ligand>
</feature>
<dbReference type="Gene3D" id="3.90.360.10">
    <property type="entry name" value="Histone acetyl transferase 1 (HAT1), N-terminal domain"/>
    <property type="match status" value="1"/>
</dbReference>
<evidence type="ECO:0000256" key="2">
    <source>
        <dbReference type="ARBA" id="ARBA00010543"/>
    </source>
</evidence>
<feature type="site" description="Interaction with histone H4 N-terminus" evidence="12">
    <location>
        <position position="184"/>
    </location>
</feature>
<comment type="subcellular location">
    <subcellularLocation>
        <location evidence="9">Cytoplasm</location>
    </subcellularLocation>
    <subcellularLocation>
        <location evidence="1 9">Nucleus</location>
    </subcellularLocation>
</comment>
<protein>
    <recommendedName>
        <fullName evidence="4 9">Histone acetyltransferase type B catalytic subunit</fullName>
        <ecNumber evidence="3 9">2.3.1.48</ecNumber>
    </recommendedName>
</protein>
<gene>
    <name evidence="15" type="ORF">AMS68_005797</name>
</gene>
<dbReference type="GO" id="GO:0031509">
    <property type="term" value="P:subtelomeric heterochromatin formation"/>
    <property type="evidence" value="ECO:0007669"/>
    <property type="project" value="InterPro"/>
</dbReference>
<keyword evidence="6 9" id="KW-0539">Nucleus</keyword>
<feature type="region of interest" description="Disordered" evidence="13">
    <location>
        <begin position="461"/>
        <end position="508"/>
    </location>
</feature>
<evidence type="ECO:0000256" key="4">
    <source>
        <dbReference type="ARBA" id="ARBA00021268"/>
    </source>
</evidence>
<evidence type="ECO:0000256" key="9">
    <source>
        <dbReference type="PIRNR" id="PIRNR038084"/>
    </source>
</evidence>
<dbReference type="Gene3D" id="1.10.10.390">
    <property type="match status" value="1"/>
</dbReference>
<comment type="subunit">
    <text evidence="9">Component of the HAT-B complex composed of at least HAT1 and HAT2. The HAT-B complex binds to histone H4 tail.</text>
</comment>
<evidence type="ECO:0000256" key="6">
    <source>
        <dbReference type="ARBA" id="ARBA00023242"/>
    </source>
</evidence>
<dbReference type="GO" id="GO:0005737">
    <property type="term" value="C:cytoplasm"/>
    <property type="evidence" value="ECO:0007669"/>
    <property type="project" value="UniProtKB-SubCell"/>
</dbReference>
<comment type="function">
    <text evidence="9">Catalytic component of the histone acetylase B (HAT-B) complex. Has intrinsic substrate specificity that modifies lysine in recognition sequence GXGKXG. Involved in DNA double-strand break repair.</text>
</comment>
<comment type="similarity">
    <text evidence="2 9">Belongs to the HAT1 family.</text>
</comment>
<evidence type="ECO:0000313" key="15">
    <source>
        <dbReference type="EMBL" id="QIX00280.1"/>
    </source>
</evidence>
<evidence type="ECO:0000259" key="14">
    <source>
        <dbReference type="Pfam" id="PF10394"/>
    </source>
</evidence>
<dbReference type="InterPro" id="IPR019467">
    <property type="entry name" value="Hat1_N"/>
</dbReference>
<keyword evidence="5 9" id="KW-0808">Transferase</keyword>
<dbReference type="PIRSF" id="PIRSF038084">
    <property type="entry name" value="HAT-B_cat"/>
    <property type="match status" value="1"/>
</dbReference>
<evidence type="ECO:0000256" key="10">
    <source>
        <dbReference type="PIRSR" id="PIRSR038084-1"/>
    </source>
</evidence>
<feature type="compositionally biased region" description="Acidic residues" evidence="13">
    <location>
        <begin position="485"/>
        <end position="494"/>
    </location>
</feature>
<organism evidence="15 16">
    <name type="scientific">Peltaster fructicola</name>
    <dbReference type="NCBI Taxonomy" id="286661"/>
    <lineage>
        <taxon>Eukaryota</taxon>
        <taxon>Fungi</taxon>
        <taxon>Dikarya</taxon>
        <taxon>Ascomycota</taxon>
        <taxon>Pezizomycotina</taxon>
        <taxon>Dothideomycetes</taxon>
        <taxon>Dothideomycetes incertae sedis</taxon>
        <taxon>Peltaster</taxon>
    </lineage>
</organism>
<dbReference type="Gene3D" id="3.40.630.30">
    <property type="match status" value="1"/>
</dbReference>
<proteinExistence type="inferred from homology"/>
<dbReference type="Pfam" id="PF10394">
    <property type="entry name" value="Hat1_N"/>
    <property type="match status" value="1"/>
</dbReference>
<keyword evidence="7 9" id="KW-0012">Acyltransferase</keyword>
<dbReference type="InterPro" id="IPR013523">
    <property type="entry name" value="Hist_AcTrfase_HAT1_C"/>
</dbReference>
<evidence type="ECO:0000256" key="11">
    <source>
        <dbReference type="PIRSR" id="PIRSR038084-2"/>
    </source>
</evidence>
<dbReference type="GO" id="GO:0005634">
    <property type="term" value="C:nucleus"/>
    <property type="evidence" value="ECO:0007669"/>
    <property type="project" value="UniProtKB-SubCell"/>
</dbReference>
<feature type="binding site" evidence="11">
    <location>
        <position position="298"/>
    </location>
    <ligand>
        <name>acetyl-CoA</name>
        <dbReference type="ChEBI" id="CHEBI:57288"/>
    </ligand>
</feature>
<evidence type="ECO:0000256" key="1">
    <source>
        <dbReference type="ARBA" id="ARBA00004123"/>
    </source>
</evidence>
<feature type="active site" description="Proton donor/acceptor" evidence="10">
    <location>
        <position position="295"/>
    </location>
</feature>
<comment type="catalytic activity">
    <reaction evidence="8 9">
        <text>L-lysyl-[protein] + acetyl-CoA = N(6)-acetyl-L-lysyl-[protein] + CoA + H(+)</text>
        <dbReference type="Rhea" id="RHEA:45948"/>
        <dbReference type="Rhea" id="RHEA-COMP:9752"/>
        <dbReference type="Rhea" id="RHEA-COMP:10731"/>
        <dbReference type="ChEBI" id="CHEBI:15378"/>
        <dbReference type="ChEBI" id="CHEBI:29969"/>
        <dbReference type="ChEBI" id="CHEBI:57287"/>
        <dbReference type="ChEBI" id="CHEBI:57288"/>
        <dbReference type="ChEBI" id="CHEBI:61930"/>
        <dbReference type="EC" id="2.3.1.48"/>
    </reaction>
</comment>
<dbReference type="Pfam" id="PF21184">
    <property type="entry name" value="HAT1_C_fung"/>
    <property type="match status" value="1"/>
</dbReference>